<evidence type="ECO:0000259" key="1">
    <source>
        <dbReference type="SMART" id="SM00986"/>
    </source>
</evidence>
<keyword evidence="3" id="KW-1185">Reference proteome</keyword>
<dbReference type="STRING" id="490188.SAMN04488068_2710"/>
<gene>
    <name evidence="2" type="ORF">SAMN04488068_2710</name>
</gene>
<dbReference type="Pfam" id="PF03167">
    <property type="entry name" value="UDG"/>
    <property type="match status" value="1"/>
</dbReference>
<dbReference type="SUPFAM" id="SSF52141">
    <property type="entry name" value="Uracil-DNA glycosylase-like"/>
    <property type="match status" value="1"/>
</dbReference>
<dbReference type="OrthoDB" id="9799921at2"/>
<organism evidence="2 3">
    <name type="scientific">Hydrocarboniphaga daqingensis</name>
    <dbReference type="NCBI Taxonomy" id="490188"/>
    <lineage>
        <taxon>Bacteria</taxon>
        <taxon>Pseudomonadati</taxon>
        <taxon>Pseudomonadota</taxon>
        <taxon>Gammaproteobacteria</taxon>
        <taxon>Nevskiales</taxon>
        <taxon>Nevskiaceae</taxon>
        <taxon>Hydrocarboniphaga</taxon>
    </lineage>
</organism>
<feature type="domain" description="Uracil-DNA glycosylase-like" evidence="1">
    <location>
        <begin position="8"/>
        <end position="164"/>
    </location>
</feature>
<dbReference type="Gene3D" id="3.40.470.10">
    <property type="entry name" value="Uracil-DNA glycosylase-like domain"/>
    <property type="match status" value="1"/>
</dbReference>
<dbReference type="AlphaFoldDB" id="A0A1M5QMH6"/>
<evidence type="ECO:0000313" key="3">
    <source>
        <dbReference type="Proteomes" id="UP000199758"/>
    </source>
</evidence>
<name>A0A1M5QMH6_9GAMM</name>
<dbReference type="InterPro" id="IPR036895">
    <property type="entry name" value="Uracil-DNA_glycosylase-like_sf"/>
</dbReference>
<dbReference type="CDD" id="cd10032">
    <property type="entry name" value="UDG-F6_HDG"/>
    <property type="match status" value="1"/>
</dbReference>
<accession>A0A1M5QMH6</accession>
<dbReference type="InterPro" id="IPR026353">
    <property type="entry name" value="Hypoxan-DNA_Glyclase"/>
</dbReference>
<dbReference type="Proteomes" id="UP000199758">
    <property type="component" value="Unassembled WGS sequence"/>
</dbReference>
<dbReference type="InterPro" id="IPR005122">
    <property type="entry name" value="Uracil-DNA_glycosylase-like"/>
</dbReference>
<proteinExistence type="predicted"/>
<dbReference type="EMBL" id="FQWZ01000006">
    <property type="protein sequence ID" value="SHH15242.1"/>
    <property type="molecule type" value="Genomic_DNA"/>
</dbReference>
<dbReference type="SMART" id="SM00986">
    <property type="entry name" value="UDG"/>
    <property type="match status" value="1"/>
</dbReference>
<sequence length="170" mass="18897">MSHVHSFAPVIDEQARVLVLGSMPGRISLEMQQYYAHPRNAFWTLMESLFGIARSRPYAERLQALQAQQVALWDVLKLCTREGSLDSAIVESSIVCNDFAGLFTRYPQVRDVFLNGSKAAASFERYVVPTLGDHRIRLHRMPSTSPAHAALSAQAKLAAWQVVRSVLAAS</sequence>
<dbReference type="RefSeq" id="WP_072898192.1">
    <property type="nucleotide sequence ID" value="NZ_FQWZ01000006.1"/>
</dbReference>
<protein>
    <submittedName>
        <fullName evidence="2">G/U mismatch-specific uracil-DNA glycosylase</fullName>
    </submittedName>
</protein>
<reference evidence="2 3" key="1">
    <citation type="submission" date="2016-11" db="EMBL/GenBank/DDBJ databases">
        <authorList>
            <person name="Jaros S."/>
            <person name="Januszkiewicz K."/>
            <person name="Wedrychowicz H."/>
        </authorList>
    </citation>
    <scope>NUCLEOTIDE SEQUENCE [LARGE SCALE GENOMIC DNA]</scope>
    <source>
        <strain evidence="2 3">CGMCC 1.7049</strain>
    </source>
</reference>
<dbReference type="SMART" id="SM00987">
    <property type="entry name" value="UreE_C"/>
    <property type="match status" value="1"/>
</dbReference>
<evidence type="ECO:0000313" key="2">
    <source>
        <dbReference type="EMBL" id="SHH15242.1"/>
    </source>
</evidence>
<dbReference type="NCBIfam" id="TIGR04274">
    <property type="entry name" value="hypoxanDNAglyco"/>
    <property type="match status" value="1"/>
</dbReference>